<keyword evidence="2 5" id="KW-0862">Zinc</keyword>
<dbReference type="AlphaFoldDB" id="A0AAD9JJY0"/>
<dbReference type="PANTHER" id="PTHR12322">
    <property type="entry name" value="DOUBLESEX AND MAB-3 RELATED TRANSCRIPTION FACTOR DMRT"/>
    <property type="match status" value="1"/>
</dbReference>
<dbReference type="SUPFAM" id="SSF82927">
    <property type="entry name" value="Cysteine-rich DNA binding domain, (DM domain)"/>
    <property type="match status" value="1"/>
</dbReference>
<dbReference type="GO" id="GO:0046872">
    <property type="term" value="F:metal ion binding"/>
    <property type="evidence" value="ECO:0007669"/>
    <property type="project" value="UniProtKB-KW"/>
</dbReference>
<dbReference type="FunFam" id="4.10.1040.10:FF:000001">
    <property type="entry name" value="doublesex- and mab-3-related transcription factor 1"/>
    <property type="match status" value="1"/>
</dbReference>
<dbReference type="Gene3D" id="4.10.1040.10">
    <property type="entry name" value="DM DNA-binding domain"/>
    <property type="match status" value="1"/>
</dbReference>
<keyword evidence="3 5" id="KW-0238">DNA-binding</keyword>
<reference evidence="8" key="1">
    <citation type="journal article" date="2023" name="Mol. Biol. Evol.">
        <title>Third-Generation Sequencing Reveals the Adaptive Role of the Epigenome in Three Deep-Sea Polychaetes.</title>
        <authorList>
            <person name="Perez M."/>
            <person name="Aroh O."/>
            <person name="Sun Y."/>
            <person name="Lan Y."/>
            <person name="Juniper S.K."/>
            <person name="Young C.R."/>
            <person name="Angers B."/>
            <person name="Qian P.Y."/>
        </authorList>
    </citation>
    <scope>NUCLEOTIDE SEQUENCE</scope>
    <source>
        <strain evidence="8">P08H-3</strain>
    </source>
</reference>
<evidence type="ECO:0000256" key="5">
    <source>
        <dbReference type="PROSITE-ProRule" id="PRU00070"/>
    </source>
</evidence>
<dbReference type="Proteomes" id="UP001208570">
    <property type="component" value="Unassembled WGS sequence"/>
</dbReference>
<dbReference type="GO" id="GO:0000981">
    <property type="term" value="F:DNA-binding transcription factor activity, RNA polymerase II-specific"/>
    <property type="evidence" value="ECO:0007669"/>
    <property type="project" value="TreeGrafter"/>
</dbReference>
<feature type="DNA-binding region" description="DM" evidence="5">
    <location>
        <begin position="34"/>
        <end position="81"/>
    </location>
</feature>
<dbReference type="Pfam" id="PF00751">
    <property type="entry name" value="DM"/>
    <property type="match status" value="1"/>
</dbReference>
<dbReference type="GO" id="GO:0007548">
    <property type="term" value="P:sex differentiation"/>
    <property type="evidence" value="ECO:0007669"/>
    <property type="project" value="TreeGrafter"/>
</dbReference>
<dbReference type="SMART" id="SM00301">
    <property type="entry name" value="DM"/>
    <property type="match status" value="1"/>
</dbReference>
<feature type="compositionally biased region" description="Basic and acidic residues" evidence="6">
    <location>
        <begin position="83"/>
        <end position="102"/>
    </location>
</feature>
<evidence type="ECO:0000256" key="3">
    <source>
        <dbReference type="ARBA" id="ARBA00023125"/>
    </source>
</evidence>
<evidence type="ECO:0000313" key="8">
    <source>
        <dbReference type="EMBL" id="KAK2154409.1"/>
    </source>
</evidence>
<keyword evidence="4 5" id="KW-0539">Nucleus</keyword>
<evidence type="ECO:0000313" key="9">
    <source>
        <dbReference type="Proteomes" id="UP001208570"/>
    </source>
</evidence>
<protein>
    <recommendedName>
        <fullName evidence="7">DM domain-containing protein</fullName>
    </recommendedName>
</protein>
<gene>
    <name evidence="8" type="ORF">LSH36_269g06000</name>
</gene>
<comment type="caution">
    <text evidence="8">The sequence shown here is derived from an EMBL/GenBank/DDBJ whole genome shotgun (WGS) entry which is preliminary data.</text>
</comment>
<dbReference type="InterPro" id="IPR026607">
    <property type="entry name" value="DMRT"/>
</dbReference>
<dbReference type="GO" id="GO:0000978">
    <property type="term" value="F:RNA polymerase II cis-regulatory region sequence-specific DNA binding"/>
    <property type="evidence" value="ECO:0007669"/>
    <property type="project" value="TreeGrafter"/>
</dbReference>
<organism evidence="8 9">
    <name type="scientific">Paralvinella palmiformis</name>
    <dbReference type="NCBI Taxonomy" id="53620"/>
    <lineage>
        <taxon>Eukaryota</taxon>
        <taxon>Metazoa</taxon>
        <taxon>Spiralia</taxon>
        <taxon>Lophotrochozoa</taxon>
        <taxon>Annelida</taxon>
        <taxon>Polychaeta</taxon>
        <taxon>Sedentaria</taxon>
        <taxon>Canalipalpata</taxon>
        <taxon>Terebellida</taxon>
        <taxon>Terebelliformia</taxon>
        <taxon>Alvinellidae</taxon>
        <taxon>Paralvinella</taxon>
    </lineage>
</organism>
<evidence type="ECO:0000256" key="2">
    <source>
        <dbReference type="ARBA" id="ARBA00022833"/>
    </source>
</evidence>
<dbReference type="PROSITE" id="PS40000">
    <property type="entry name" value="DM_1"/>
    <property type="match status" value="1"/>
</dbReference>
<evidence type="ECO:0000259" key="7">
    <source>
        <dbReference type="PROSITE" id="PS50809"/>
    </source>
</evidence>
<keyword evidence="9" id="KW-1185">Reference proteome</keyword>
<proteinExistence type="predicted"/>
<dbReference type="PANTHER" id="PTHR12322:SF116">
    <property type="entry name" value="DOUBLESEX-MAB RELATED 99B"/>
    <property type="match status" value="1"/>
</dbReference>
<dbReference type="InterPro" id="IPR036407">
    <property type="entry name" value="DM_DNA-bd_sf"/>
</dbReference>
<accession>A0AAD9JJY0</accession>
<evidence type="ECO:0000256" key="1">
    <source>
        <dbReference type="ARBA" id="ARBA00022723"/>
    </source>
</evidence>
<feature type="region of interest" description="Disordered" evidence="6">
    <location>
        <begin position="83"/>
        <end position="121"/>
    </location>
</feature>
<dbReference type="GO" id="GO:0005634">
    <property type="term" value="C:nucleus"/>
    <property type="evidence" value="ECO:0007669"/>
    <property type="project" value="UniProtKB-SubCell"/>
</dbReference>
<dbReference type="EMBL" id="JAODUP010000269">
    <property type="protein sequence ID" value="KAK2154409.1"/>
    <property type="molecule type" value="Genomic_DNA"/>
</dbReference>
<keyword evidence="1 5" id="KW-0479">Metal-binding</keyword>
<dbReference type="InterPro" id="IPR001275">
    <property type="entry name" value="DM_DNA-bd"/>
</dbReference>
<name>A0AAD9JJY0_9ANNE</name>
<dbReference type="PROSITE" id="PS50809">
    <property type="entry name" value="DM_2"/>
    <property type="match status" value="1"/>
</dbReference>
<evidence type="ECO:0000256" key="4">
    <source>
        <dbReference type="ARBA" id="ARBA00023242"/>
    </source>
</evidence>
<feature type="compositionally biased region" description="Low complexity" evidence="6">
    <location>
        <begin position="110"/>
        <end position="121"/>
    </location>
</feature>
<evidence type="ECO:0000256" key="6">
    <source>
        <dbReference type="SAM" id="MobiDB-lite"/>
    </source>
</evidence>
<sequence>MKFKSMFWLSYFRTQEESLHNRLSGVMESSPRFCARCRNHGLLEELKGHKRHCTYRDCSCDDCELTRLRQLVMAKQVALRRQQKEDELHAAKKRRKLEEASNGKDVTQPQTIQSTSSPVVQTTSQNINAGISTKWSNHAVADTAPVYNGLPLRSSVTENASNYPALAPPDLLGSISLKATDKAFPPSGFVPSSSVMLSSGLLYPQVYPKFTSQENTHLLATVHRIPGAMPRAQADSLPAANIIKDNNPHSVPSHAQDGITMWRPY</sequence>
<comment type="subcellular location">
    <subcellularLocation>
        <location evidence="5">Nucleus</location>
    </subcellularLocation>
</comment>
<feature type="domain" description="DM" evidence="7">
    <location>
        <begin position="34"/>
        <end position="81"/>
    </location>
</feature>